<dbReference type="HAMAP" id="MF_00659">
    <property type="entry name" value="UPF0250"/>
    <property type="match status" value="1"/>
</dbReference>
<dbReference type="AlphaFoldDB" id="A0AAW9R796"/>
<dbReference type="GO" id="GO:0005829">
    <property type="term" value="C:cytosol"/>
    <property type="evidence" value="ECO:0007669"/>
    <property type="project" value="TreeGrafter"/>
</dbReference>
<dbReference type="Gene3D" id="3.30.70.260">
    <property type="match status" value="1"/>
</dbReference>
<dbReference type="Proteomes" id="UP001359886">
    <property type="component" value="Unassembled WGS sequence"/>
</dbReference>
<dbReference type="RefSeq" id="WP_354694268.1">
    <property type="nucleotide sequence ID" value="NZ_JAZHOG010000003.1"/>
</dbReference>
<reference evidence="3 4" key="1">
    <citation type="submission" date="2024-02" db="EMBL/GenBank/DDBJ databases">
        <title>A novel Wenzhouxiangellaceae bacterium, isolated from coastal sediments.</title>
        <authorList>
            <person name="Du Z.-J."/>
            <person name="Ye Y.-Q."/>
            <person name="Zhang X.-Y."/>
        </authorList>
    </citation>
    <scope>NUCLEOTIDE SEQUENCE [LARGE SCALE GENOMIC DNA]</scope>
    <source>
        <strain evidence="3 4">CH-27</strain>
    </source>
</reference>
<evidence type="ECO:0000256" key="1">
    <source>
        <dbReference type="ARBA" id="ARBA00008460"/>
    </source>
</evidence>
<dbReference type="SUPFAM" id="SSF117991">
    <property type="entry name" value="YbeD/HP0495-like"/>
    <property type="match status" value="1"/>
</dbReference>
<comment type="similarity">
    <text evidence="1 2">Belongs to the UPF0250 family.</text>
</comment>
<evidence type="ECO:0000313" key="4">
    <source>
        <dbReference type="Proteomes" id="UP001359886"/>
    </source>
</evidence>
<gene>
    <name evidence="3" type="ORF">V3330_04845</name>
</gene>
<accession>A0AAW9R796</accession>
<dbReference type="Pfam" id="PF04359">
    <property type="entry name" value="DUF493"/>
    <property type="match status" value="1"/>
</dbReference>
<evidence type="ECO:0000256" key="2">
    <source>
        <dbReference type="HAMAP-Rule" id="MF_00659"/>
    </source>
</evidence>
<dbReference type="InterPro" id="IPR007454">
    <property type="entry name" value="UPF0250_YbeD-like"/>
</dbReference>
<protein>
    <recommendedName>
        <fullName evidence="2">UPF0250 protein V3330_04845</fullName>
    </recommendedName>
</protein>
<dbReference type="EMBL" id="JAZHOG010000003">
    <property type="protein sequence ID" value="MEJ8566942.1"/>
    <property type="molecule type" value="Genomic_DNA"/>
</dbReference>
<organism evidence="3 4">
    <name type="scientific">Elongatibacter sediminis</name>
    <dbReference type="NCBI Taxonomy" id="3119006"/>
    <lineage>
        <taxon>Bacteria</taxon>
        <taxon>Pseudomonadati</taxon>
        <taxon>Pseudomonadota</taxon>
        <taxon>Gammaproteobacteria</taxon>
        <taxon>Chromatiales</taxon>
        <taxon>Wenzhouxiangellaceae</taxon>
        <taxon>Elongatibacter</taxon>
    </lineage>
</organism>
<proteinExistence type="inferred from homology"/>
<keyword evidence="4" id="KW-1185">Reference proteome</keyword>
<dbReference type="PANTHER" id="PTHR38036:SF1">
    <property type="entry name" value="UPF0250 PROTEIN YBED"/>
    <property type="match status" value="1"/>
</dbReference>
<name>A0AAW9R796_9GAMM</name>
<dbReference type="InterPro" id="IPR027471">
    <property type="entry name" value="YbeD-like_sf"/>
</dbReference>
<sequence>MASDVPDTLLEFPCAFPIKAMGRQSPEFESIVAGIIFEHAELVVGEELRSVASKAGNFVSVTAVIEAQSREQLDAIYQALTDCEQVLMAL</sequence>
<comment type="caution">
    <text evidence="3">The sequence shown here is derived from an EMBL/GenBank/DDBJ whole genome shotgun (WGS) entry which is preliminary data.</text>
</comment>
<evidence type="ECO:0000313" key="3">
    <source>
        <dbReference type="EMBL" id="MEJ8566942.1"/>
    </source>
</evidence>
<dbReference type="PANTHER" id="PTHR38036">
    <property type="entry name" value="UPF0250 PROTEIN YBED"/>
    <property type="match status" value="1"/>
</dbReference>